<evidence type="ECO:0000256" key="4">
    <source>
        <dbReference type="ARBA" id="ARBA00022741"/>
    </source>
</evidence>
<reference evidence="9 10" key="1">
    <citation type="submission" date="2018-12" db="EMBL/GenBank/DDBJ databases">
        <authorList>
            <person name="Yu L."/>
        </authorList>
    </citation>
    <scope>NUCLEOTIDE SEQUENCE [LARGE SCALE GENOMIC DNA]</scope>
    <source>
        <strain evidence="9 10">HAW-EB2</strain>
    </source>
</reference>
<dbReference type="OrthoDB" id="582926at2"/>
<evidence type="ECO:0000313" key="9">
    <source>
        <dbReference type="EMBL" id="RTR37241.1"/>
    </source>
</evidence>
<dbReference type="SUPFAM" id="SSF55083">
    <property type="entry name" value="6-hydroxymethyl-7,8-dihydropterin pyrophosphokinase, HPPK"/>
    <property type="match status" value="1"/>
</dbReference>
<dbReference type="GO" id="GO:0003848">
    <property type="term" value="F:2-amino-4-hydroxy-6-hydroxymethyldihydropteridine diphosphokinase activity"/>
    <property type="evidence" value="ECO:0007669"/>
    <property type="project" value="UniProtKB-EC"/>
</dbReference>
<organism evidence="9 10">
    <name type="scientific">Shewanella canadensis</name>
    <dbReference type="NCBI Taxonomy" id="271096"/>
    <lineage>
        <taxon>Bacteria</taxon>
        <taxon>Pseudomonadati</taxon>
        <taxon>Pseudomonadota</taxon>
        <taxon>Gammaproteobacteria</taxon>
        <taxon>Alteromonadales</taxon>
        <taxon>Shewanellaceae</taxon>
        <taxon>Shewanella</taxon>
    </lineage>
</organism>
<gene>
    <name evidence="9" type="ORF">EKG38_20120</name>
</gene>
<protein>
    <recommendedName>
        <fullName evidence="2">2-amino-4-hydroxy-6-hydroxymethyldihydropteridine diphosphokinase</fullName>
        <ecNumber evidence="2">2.7.6.3</ecNumber>
    </recommendedName>
</protein>
<comment type="pathway">
    <text evidence="1">Cofactor biosynthesis; tetrahydrofolate biosynthesis; 2-amino-4-hydroxy-6-hydroxymethyl-7,8-dihydropteridine diphosphate from 7,8-dihydroneopterin triphosphate: step 4/4.</text>
</comment>
<keyword evidence="3" id="KW-0808">Transferase</keyword>
<feature type="domain" description="7,8-dihydro-6-hydroxymethylpterin-pyrophosphokinase" evidence="8">
    <location>
        <begin position="4"/>
        <end position="104"/>
    </location>
</feature>
<dbReference type="GO" id="GO:0046654">
    <property type="term" value="P:tetrahydrofolate biosynthetic process"/>
    <property type="evidence" value="ECO:0007669"/>
    <property type="project" value="UniProtKB-UniPathway"/>
</dbReference>
<dbReference type="Proteomes" id="UP000267448">
    <property type="component" value="Unassembled WGS sequence"/>
</dbReference>
<keyword evidence="7" id="KW-0289">Folate biosynthesis</keyword>
<dbReference type="RefSeq" id="WP_126522427.1">
    <property type="nucleotide sequence ID" value="NZ_RXNU01000014.1"/>
</dbReference>
<keyword evidence="4" id="KW-0547">Nucleotide-binding</keyword>
<evidence type="ECO:0000256" key="3">
    <source>
        <dbReference type="ARBA" id="ARBA00022679"/>
    </source>
</evidence>
<evidence type="ECO:0000256" key="6">
    <source>
        <dbReference type="ARBA" id="ARBA00022840"/>
    </source>
</evidence>
<comment type="caution">
    <text evidence="9">The sequence shown here is derived from an EMBL/GenBank/DDBJ whole genome shotgun (WGS) entry which is preliminary data.</text>
</comment>
<sequence>MFYYLSIGTNITPELNAVSITSALCQNFGVVIGFPFIYTEPVGIESEHRFLNSLAVIESAKELGDIKQMTNSIETSLGRDRTALDCSLVDRVADIDIVTCSDKLDFSLFLSSRESYVSSLLTVDKSRYVDLTQYGLPPTNGPTAINFNARSGNIMILEQESHGLKDRHITTFER</sequence>
<dbReference type="UniPathway" id="UPA00077">
    <property type="reaction ID" value="UER00155"/>
</dbReference>
<dbReference type="GO" id="GO:0046656">
    <property type="term" value="P:folic acid biosynthetic process"/>
    <property type="evidence" value="ECO:0007669"/>
    <property type="project" value="UniProtKB-KW"/>
</dbReference>
<evidence type="ECO:0000256" key="7">
    <source>
        <dbReference type="ARBA" id="ARBA00022909"/>
    </source>
</evidence>
<name>A0A3S0RVJ8_9GAMM</name>
<keyword evidence="10" id="KW-1185">Reference proteome</keyword>
<dbReference type="GO" id="GO:0016301">
    <property type="term" value="F:kinase activity"/>
    <property type="evidence" value="ECO:0007669"/>
    <property type="project" value="UniProtKB-KW"/>
</dbReference>
<evidence type="ECO:0000256" key="2">
    <source>
        <dbReference type="ARBA" id="ARBA00013253"/>
    </source>
</evidence>
<dbReference type="Pfam" id="PF01288">
    <property type="entry name" value="HPPK"/>
    <property type="match status" value="1"/>
</dbReference>
<dbReference type="AlphaFoldDB" id="A0A3S0RVJ8"/>
<evidence type="ECO:0000256" key="5">
    <source>
        <dbReference type="ARBA" id="ARBA00022777"/>
    </source>
</evidence>
<accession>A0A3S0RVJ8</accession>
<dbReference type="InterPro" id="IPR035907">
    <property type="entry name" value="Hppk_sf"/>
</dbReference>
<dbReference type="InterPro" id="IPR000550">
    <property type="entry name" value="Hppk"/>
</dbReference>
<dbReference type="EC" id="2.7.6.3" evidence="2"/>
<evidence type="ECO:0000313" key="10">
    <source>
        <dbReference type="Proteomes" id="UP000267448"/>
    </source>
</evidence>
<keyword evidence="6" id="KW-0067">ATP-binding</keyword>
<dbReference type="EMBL" id="RXNU01000014">
    <property type="protein sequence ID" value="RTR37241.1"/>
    <property type="molecule type" value="Genomic_DNA"/>
</dbReference>
<keyword evidence="5" id="KW-0418">Kinase</keyword>
<evidence type="ECO:0000259" key="8">
    <source>
        <dbReference type="Pfam" id="PF01288"/>
    </source>
</evidence>
<evidence type="ECO:0000256" key="1">
    <source>
        <dbReference type="ARBA" id="ARBA00005051"/>
    </source>
</evidence>
<proteinExistence type="predicted"/>
<dbReference type="Gene3D" id="3.30.70.560">
    <property type="entry name" value="7,8-Dihydro-6-hydroxymethylpterin-pyrophosphokinase HPPK"/>
    <property type="match status" value="1"/>
</dbReference>
<dbReference type="GO" id="GO:0005524">
    <property type="term" value="F:ATP binding"/>
    <property type="evidence" value="ECO:0007669"/>
    <property type="project" value="UniProtKB-KW"/>
</dbReference>